<comment type="caution">
    <text evidence="1">The sequence shown here is derived from an EMBL/GenBank/DDBJ whole genome shotgun (WGS) entry which is preliminary data.</text>
</comment>
<dbReference type="Proteomes" id="UP000620147">
    <property type="component" value="Unassembled WGS sequence"/>
</dbReference>
<name>A0ABQ1E3Y6_9FIRM</name>
<dbReference type="InterPro" id="IPR022555">
    <property type="entry name" value="DUF2577"/>
</dbReference>
<protein>
    <recommendedName>
        <fullName evidence="3">DUF2577 domain-containing protein</fullName>
    </recommendedName>
</protein>
<evidence type="ECO:0008006" key="3">
    <source>
        <dbReference type="Google" id="ProtNLM"/>
    </source>
</evidence>
<reference evidence="1 2" key="1">
    <citation type="submission" date="2020-06" db="EMBL/GenBank/DDBJ databases">
        <title>Characterization of fructooligosaccharide metabolism and fructooligosaccharide-degrading enzymes in human commensal butyrate producers.</title>
        <authorList>
            <person name="Tanno H."/>
            <person name="Fujii T."/>
            <person name="Hirano K."/>
            <person name="Maeno S."/>
            <person name="Tonozuka T."/>
            <person name="Sakamoto M."/>
            <person name="Ohkuma M."/>
            <person name="Tochio T."/>
            <person name="Endo A."/>
        </authorList>
    </citation>
    <scope>NUCLEOTIDE SEQUENCE [LARGE SCALE GENOMIC DNA]</scope>
    <source>
        <strain evidence="1 2">JCM 31056</strain>
    </source>
</reference>
<keyword evidence="2" id="KW-1185">Reference proteome</keyword>
<dbReference type="EMBL" id="BLYJ01000088">
    <property type="protein sequence ID" value="GFO89686.1"/>
    <property type="molecule type" value="Genomic_DNA"/>
</dbReference>
<dbReference type="Pfam" id="PF10844">
    <property type="entry name" value="DUF2577"/>
    <property type="match status" value="1"/>
</dbReference>
<organism evidence="1 2">
    <name type="scientific">Butyricicoccus faecihominis</name>
    <dbReference type="NCBI Taxonomy" id="1712515"/>
    <lineage>
        <taxon>Bacteria</taxon>
        <taxon>Bacillati</taxon>
        <taxon>Bacillota</taxon>
        <taxon>Clostridia</taxon>
        <taxon>Eubacteriales</taxon>
        <taxon>Butyricicoccaceae</taxon>
        <taxon>Butyricicoccus</taxon>
    </lineage>
</organism>
<evidence type="ECO:0000313" key="2">
    <source>
        <dbReference type="Proteomes" id="UP000620147"/>
    </source>
</evidence>
<sequence>MPDMQRFINTLKQIAANERQAALPMTICFGKVIALSPFRVQIDQKLVLTKEFFIVKSGVSASSFKVGDVLILFRNDGGQKYLVFDKKGAL</sequence>
<proteinExistence type="predicted"/>
<evidence type="ECO:0000313" key="1">
    <source>
        <dbReference type="EMBL" id="GFO89686.1"/>
    </source>
</evidence>
<accession>A0ABQ1E3Y6</accession>
<gene>
    <name evidence="1" type="ORF">BUFA31_28500</name>
</gene>